<dbReference type="InterPro" id="IPR043128">
    <property type="entry name" value="Rev_trsase/Diguanyl_cyclase"/>
</dbReference>
<dbReference type="PANTHER" id="PTHR41694">
    <property type="entry name" value="ENDOGENOUS RETROVIRUS GROUP K MEMBER POL PROTEIN"/>
    <property type="match status" value="1"/>
</dbReference>
<proteinExistence type="predicted"/>
<evidence type="ECO:0000256" key="5">
    <source>
        <dbReference type="ARBA" id="ARBA00022801"/>
    </source>
</evidence>
<evidence type="ECO:0000256" key="1">
    <source>
        <dbReference type="ARBA" id="ARBA00022679"/>
    </source>
</evidence>
<keyword evidence="1" id="KW-0808">Transferase</keyword>
<keyword evidence="5" id="KW-0378">Hydrolase</keyword>
<evidence type="ECO:0000256" key="4">
    <source>
        <dbReference type="ARBA" id="ARBA00022759"/>
    </source>
</evidence>
<evidence type="ECO:0000313" key="8">
    <source>
        <dbReference type="EMBL" id="NXO03874.1"/>
    </source>
</evidence>
<sequence length="63" mass="7106">LGYRFGSATVVPQRLDIKPCINTLWDVQKLVGAIQWVRSALGIPPRLMKPLYDQLKGSDPKEK</sequence>
<dbReference type="InterPro" id="IPR043502">
    <property type="entry name" value="DNA/RNA_pol_sf"/>
</dbReference>
<dbReference type="GO" id="GO:0004519">
    <property type="term" value="F:endonuclease activity"/>
    <property type="evidence" value="ECO:0007669"/>
    <property type="project" value="UniProtKB-KW"/>
</dbReference>
<dbReference type="Gene3D" id="3.30.70.270">
    <property type="match status" value="1"/>
</dbReference>
<evidence type="ECO:0000256" key="2">
    <source>
        <dbReference type="ARBA" id="ARBA00022695"/>
    </source>
</evidence>
<keyword evidence="6" id="KW-0695">RNA-directed DNA polymerase</keyword>
<keyword evidence="4" id="KW-0255">Endonuclease</keyword>
<name>A0A7L1NYA5_RHICY</name>
<keyword evidence="3" id="KW-0540">Nuclease</keyword>
<dbReference type="OrthoDB" id="6773263at2759"/>
<dbReference type="InterPro" id="IPR010661">
    <property type="entry name" value="RVT_thumb"/>
</dbReference>
<organism evidence="8 9">
    <name type="scientific">Rhinopomastus cyanomelas</name>
    <name type="common">Common scimitarbill</name>
    <dbReference type="NCBI Taxonomy" id="113115"/>
    <lineage>
        <taxon>Eukaryota</taxon>
        <taxon>Metazoa</taxon>
        <taxon>Chordata</taxon>
        <taxon>Craniata</taxon>
        <taxon>Vertebrata</taxon>
        <taxon>Euteleostomi</taxon>
        <taxon>Archelosauria</taxon>
        <taxon>Archosauria</taxon>
        <taxon>Dinosauria</taxon>
        <taxon>Saurischia</taxon>
        <taxon>Theropoda</taxon>
        <taxon>Coelurosauria</taxon>
        <taxon>Aves</taxon>
        <taxon>Neognathae</taxon>
        <taxon>Neoaves</taxon>
        <taxon>Telluraves</taxon>
        <taxon>Coraciimorphae</taxon>
        <taxon>Bucerotiformes</taxon>
        <taxon>Rhinopomastidae</taxon>
        <taxon>Rhinopomastus</taxon>
    </lineage>
</organism>
<evidence type="ECO:0000256" key="3">
    <source>
        <dbReference type="ARBA" id="ARBA00022722"/>
    </source>
</evidence>
<feature type="domain" description="Reverse transcriptase thumb" evidence="7">
    <location>
        <begin position="12"/>
        <end position="58"/>
    </location>
</feature>
<dbReference type="GO" id="GO:0003964">
    <property type="term" value="F:RNA-directed DNA polymerase activity"/>
    <property type="evidence" value="ECO:0007669"/>
    <property type="project" value="UniProtKB-KW"/>
</dbReference>
<feature type="non-terminal residue" evidence="8">
    <location>
        <position position="1"/>
    </location>
</feature>
<dbReference type="Proteomes" id="UP000565785">
    <property type="component" value="Unassembled WGS sequence"/>
</dbReference>
<protein>
    <submittedName>
        <fullName evidence="8">PO113 protein</fullName>
    </submittedName>
</protein>
<dbReference type="SUPFAM" id="SSF56672">
    <property type="entry name" value="DNA/RNA polymerases"/>
    <property type="match status" value="1"/>
</dbReference>
<reference evidence="8 9" key="1">
    <citation type="submission" date="2019-09" db="EMBL/GenBank/DDBJ databases">
        <title>Bird 10,000 Genomes (B10K) Project - Family phase.</title>
        <authorList>
            <person name="Zhang G."/>
        </authorList>
    </citation>
    <scope>NUCLEOTIDE SEQUENCE [LARGE SCALE GENOMIC DNA]</scope>
    <source>
        <strain evidence="8">B10K-DU-002-35</strain>
        <tissue evidence="8">Muscle</tissue>
    </source>
</reference>
<comment type="caution">
    <text evidence="8">The sequence shown here is derived from an EMBL/GenBank/DDBJ whole genome shotgun (WGS) entry which is preliminary data.</text>
</comment>
<evidence type="ECO:0000259" key="7">
    <source>
        <dbReference type="Pfam" id="PF06817"/>
    </source>
</evidence>
<dbReference type="Pfam" id="PF06817">
    <property type="entry name" value="RVT_thumb"/>
    <property type="match status" value="1"/>
</dbReference>
<gene>
    <name evidence="8" type="primary">Hervk_0</name>
    <name evidence="8" type="ORF">RHICYA_R16002</name>
</gene>
<dbReference type="AlphaFoldDB" id="A0A7L1NYA5"/>
<keyword evidence="2" id="KW-0548">Nucleotidyltransferase</keyword>
<dbReference type="PANTHER" id="PTHR41694:SF3">
    <property type="entry name" value="RNA-DIRECTED DNA POLYMERASE-RELATED"/>
    <property type="match status" value="1"/>
</dbReference>
<accession>A0A7L1NYA5</accession>
<dbReference type="GO" id="GO:0035613">
    <property type="term" value="F:RNA stem-loop binding"/>
    <property type="evidence" value="ECO:0007669"/>
    <property type="project" value="TreeGrafter"/>
</dbReference>
<dbReference type="GO" id="GO:0016787">
    <property type="term" value="F:hydrolase activity"/>
    <property type="evidence" value="ECO:0007669"/>
    <property type="project" value="UniProtKB-KW"/>
</dbReference>
<keyword evidence="9" id="KW-1185">Reference proteome</keyword>
<dbReference type="EMBL" id="VXBP01009695">
    <property type="protein sequence ID" value="NXO03874.1"/>
    <property type="molecule type" value="Genomic_DNA"/>
</dbReference>
<evidence type="ECO:0000256" key="6">
    <source>
        <dbReference type="ARBA" id="ARBA00022918"/>
    </source>
</evidence>
<evidence type="ECO:0000313" key="9">
    <source>
        <dbReference type="Proteomes" id="UP000565785"/>
    </source>
</evidence>
<feature type="non-terminal residue" evidence="8">
    <location>
        <position position="63"/>
    </location>
</feature>